<dbReference type="Proteomes" id="UP000317624">
    <property type="component" value="Unassembled WGS sequence"/>
</dbReference>
<evidence type="ECO:0000256" key="1">
    <source>
        <dbReference type="SAM" id="Phobius"/>
    </source>
</evidence>
<reference evidence="2 3" key="1">
    <citation type="submission" date="2019-07" db="EMBL/GenBank/DDBJ databases">
        <title>Hymenobacter sp. straun FUR1 Genome sequencing and assembly.</title>
        <authorList>
            <person name="Chhetri G."/>
        </authorList>
    </citation>
    <scope>NUCLEOTIDE SEQUENCE [LARGE SCALE GENOMIC DNA]</scope>
    <source>
        <strain evidence="2 3">Fur1</strain>
    </source>
</reference>
<proteinExistence type="predicted"/>
<feature type="transmembrane region" description="Helical" evidence="1">
    <location>
        <begin position="125"/>
        <end position="147"/>
    </location>
</feature>
<sequence>MRKPLWLAPALLLAGCRSEQLVFQSQSATSMPIAVTAPRVLADTTLTATVATARPLGATSTVAPPPAPARQPLAAAAQPIAPQPRHKAALQLPALSKVITAKPIAKKLAHRLRQRSTEGAAESGLGGIGLFVIGVVLALLAGLGALVNVIFGVGFFTGVGYAAAGLVVLFLLYSLFSGGKKKK</sequence>
<feature type="transmembrane region" description="Helical" evidence="1">
    <location>
        <begin position="153"/>
        <end position="176"/>
    </location>
</feature>
<dbReference type="PROSITE" id="PS51257">
    <property type="entry name" value="PROKAR_LIPOPROTEIN"/>
    <property type="match status" value="1"/>
</dbReference>
<keyword evidence="1" id="KW-0472">Membrane</keyword>
<name>A0A558BUG8_9BACT</name>
<accession>A0A558BUG8</accession>
<dbReference type="AlphaFoldDB" id="A0A558BUG8"/>
<evidence type="ECO:0000313" key="3">
    <source>
        <dbReference type="Proteomes" id="UP000317624"/>
    </source>
</evidence>
<protein>
    <submittedName>
        <fullName evidence="2">Uncharacterized protein</fullName>
    </submittedName>
</protein>
<comment type="caution">
    <text evidence="2">The sequence shown here is derived from an EMBL/GenBank/DDBJ whole genome shotgun (WGS) entry which is preliminary data.</text>
</comment>
<dbReference type="RefSeq" id="WP_144847807.1">
    <property type="nucleotide sequence ID" value="NZ_VMRJ01000003.1"/>
</dbReference>
<keyword evidence="3" id="KW-1185">Reference proteome</keyword>
<gene>
    <name evidence="2" type="ORF">FNT36_11785</name>
</gene>
<organism evidence="2 3">
    <name type="scientific">Hymenobacter setariae</name>
    <dbReference type="NCBI Taxonomy" id="2594794"/>
    <lineage>
        <taxon>Bacteria</taxon>
        <taxon>Pseudomonadati</taxon>
        <taxon>Bacteroidota</taxon>
        <taxon>Cytophagia</taxon>
        <taxon>Cytophagales</taxon>
        <taxon>Hymenobacteraceae</taxon>
        <taxon>Hymenobacter</taxon>
    </lineage>
</organism>
<keyword evidence="1" id="KW-0812">Transmembrane</keyword>
<keyword evidence="1" id="KW-1133">Transmembrane helix</keyword>
<evidence type="ECO:0000313" key="2">
    <source>
        <dbReference type="EMBL" id="TVT40167.1"/>
    </source>
</evidence>
<dbReference type="EMBL" id="VMRJ01000003">
    <property type="protein sequence ID" value="TVT40167.1"/>
    <property type="molecule type" value="Genomic_DNA"/>
</dbReference>